<dbReference type="Pfam" id="PF21313">
    <property type="entry name" value="EthR_C"/>
    <property type="match status" value="1"/>
</dbReference>
<dbReference type="SUPFAM" id="SSF48498">
    <property type="entry name" value="Tetracyclin repressor-like, C-terminal domain"/>
    <property type="match status" value="1"/>
</dbReference>
<dbReference type="PANTHER" id="PTHR30055:SF238">
    <property type="entry name" value="MYCOFACTOCIN BIOSYNTHESIS TRANSCRIPTIONAL REGULATOR MFTR-RELATED"/>
    <property type="match status" value="1"/>
</dbReference>
<dbReference type="EMBL" id="JAXAVX010000019">
    <property type="protein sequence ID" value="MDX8153755.1"/>
    <property type="molecule type" value="Genomic_DNA"/>
</dbReference>
<protein>
    <submittedName>
        <fullName evidence="6">TetR/AcrR family transcriptional regulator</fullName>
    </submittedName>
</protein>
<evidence type="ECO:0000256" key="2">
    <source>
        <dbReference type="ARBA" id="ARBA00023125"/>
    </source>
</evidence>
<feature type="DNA-binding region" description="H-T-H motif" evidence="4">
    <location>
        <begin position="40"/>
        <end position="59"/>
    </location>
</feature>
<organism evidence="6 7">
    <name type="scientific">Patulibacter brassicae</name>
    <dbReference type="NCBI Taxonomy" id="1705717"/>
    <lineage>
        <taxon>Bacteria</taxon>
        <taxon>Bacillati</taxon>
        <taxon>Actinomycetota</taxon>
        <taxon>Thermoleophilia</taxon>
        <taxon>Solirubrobacterales</taxon>
        <taxon>Patulibacteraceae</taxon>
        <taxon>Patulibacter</taxon>
    </lineage>
</organism>
<keyword evidence="3" id="KW-0804">Transcription</keyword>
<name>A0ABU4VSI8_9ACTN</name>
<sequence>MASITRTSQTSRARRRIEIRHQLLQAVDRCLESTSFTELSVERLVREAGIARSTFYVYFEDKEDLLGALAEDVIDAVIEAASYWWQLPADATKADLREAMERIADTYRTHRVVMAAVVEATAYDAQIAEQLGALVQRARDAVAEHVRHGQEHGYVDPTVDPEQAATWLTWMTERGLLQLVSPASAQDTELLMRSLTDVVWNVLYAATR</sequence>
<dbReference type="InterPro" id="IPR049397">
    <property type="entry name" value="EthR_C"/>
</dbReference>
<keyword evidence="2 4" id="KW-0238">DNA-binding</keyword>
<evidence type="ECO:0000256" key="3">
    <source>
        <dbReference type="ARBA" id="ARBA00023163"/>
    </source>
</evidence>
<dbReference type="Gene3D" id="1.10.357.10">
    <property type="entry name" value="Tetracycline Repressor, domain 2"/>
    <property type="match status" value="1"/>
</dbReference>
<dbReference type="Gene3D" id="1.10.10.60">
    <property type="entry name" value="Homeodomain-like"/>
    <property type="match status" value="1"/>
</dbReference>
<evidence type="ECO:0000259" key="5">
    <source>
        <dbReference type="PROSITE" id="PS50977"/>
    </source>
</evidence>
<reference evidence="6 7" key="1">
    <citation type="submission" date="2023-11" db="EMBL/GenBank/DDBJ databases">
        <authorList>
            <person name="Xu M."/>
            <person name="Jiang T."/>
        </authorList>
    </citation>
    <scope>NUCLEOTIDE SEQUENCE [LARGE SCALE GENOMIC DNA]</scope>
    <source>
        <strain evidence="6 7">SD</strain>
    </source>
</reference>
<proteinExistence type="predicted"/>
<dbReference type="Proteomes" id="UP001277761">
    <property type="component" value="Unassembled WGS sequence"/>
</dbReference>
<dbReference type="Pfam" id="PF00440">
    <property type="entry name" value="TetR_N"/>
    <property type="match status" value="1"/>
</dbReference>
<feature type="domain" description="HTH tetR-type" evidence="5">
    <location>
        <begin position="17"/>
        <end position="77"/>
    </location>
</feature>
<evidence type="ECO:0000313" key="6">
    <source>
        <dbReference type="EMBL" id="MDX8153755.1"/>
    </source>
</evidence>
<dbReference type="RefSeq" id="WP_319955904.1">
    <property type="nucleotide sequence ID" value="NZ_JAXAVX010000019.1"/>
</dbReference>
<keyword evidence="1" id="KW-0805">Transcription regulation</keyword>
<accession>A0ABU4VSI8</accession>
<dbReference type="PROSITE" id="PS50977">
    <property type="entry name" value="HTH_TETR_2"/>
    <property type="match status" value="1"/>
</dbReference>
<evidence type="ECO:0000313" key="7">
    <source>
        <dbReference type="Proteomes" id="UP001277761"/>
    </source>
</evidence>
<dbReference type="InterPro" id="IPR036271">
    <property type="entry name" value="Tet_transcr_reg_TetR-rel_C_sf"/>
</dbReference>
<comment type="caution">
    <text evidence="6">The sequence shown here is derived from an EMBL/GenBank/DDBJ whole genome shotgun (WGS) entry which is preliminary data.</text>
</comment>
<evidence type="ECO:0000256" key="1">
    <source>
        <dbReference type="ARBA" id="ARBA00023015"/>
    </source>
</evidence>
<evidence type="ECO:0000256" key="4">
    <source>
        <dbReference type="PROSITE-ProRule" id="PRU00335"/>
    </source>
</evidence>
<dbReference type="PANTHER" id="PTHR30055">
    <property type="entry name" value="HTH-TYPE TRANSCRIPTIONAL REGULATOR RUTR"/>
    <property type="match status" value="1"/>
</dbReference>
<dbReference type="InterPro" id="IPR001647">
    <property type="entry name" value="HTH_TetR"/>
</dbReference>
<gene>
    <name evidence="6" type="ORF">SK069_19315</name>
</gene>
<dbReference type="SUPFAM" id="SSF46689">
    <property type="entry name" value="Homeodomain-like"/>
    <property type="match status" value="1"/>
</dbReference>
<keyword evidence="7" id="KW-1185">Reference proteome</keyword>
<dbReference type="InterPro" id="IPR050109">
    <property type="entry name" value="HTH-type_TetR-like_transc_reg"/>
</dbReference>
<dbReference type="InterPro" id="IPR009057">
    <property type="entry name" value="Homeodomain-like_sf"/>
</dbReference>